<dbReference type="Proteomes" id="UP000288216">
    <property type="component" value="Unassembled WGS sequence"/>
</dbReference>
<protein>
    <recommendedName>
        <fullName evidence="4">Thioredoxin domain-containing protein</fullName>
    </recommendedName>
</protein>
<dbReference type="AlphaFoldDB" id="A0A401QML0"/>
<evidence type="ECO:0008006" key="4">
    <source>
        <dbReference type="Google" id="ProtNLM"/>
    </source>
</evidence>
<dbReference type="SUPFAM" id="SSF52833">
    <property type="entry name" value="Thioredoxin-like"/>
    <property type="match status" value="1"/>
</dbReference>
<keyword evidence="3" id="KW-1185">Reference proteome</keyword>
<evidence type="ECO:0000256" key="1">
    <source>
        <dbReference type="SAM" id="MobiDB-lite"/>
    </source>
</evidence>
<sequence length="57" mass="6377">SDGGGEEEEGGDEDIDEEEDNDESVKEENGVWILTDANYDSFIADKETVLVEFHAPW</sequence>
<feature type="region of interest" description="Disordered" evidence="1">
    <location>
        <begin position="1"/>
        <end position="29"/>
    </location>
</feature>
<evidence type="ECO:0000313" key="3">
    <source>
        <dbReference type="Proteomes" id="UP000288216"/>
    </source>
</evidence>
<dbReference type="STRING" id="75743.A0A401QML0"/>
<accession>A0A401QML0</accession>
<feature type="compositionally biased region" description="Acidic residues" evidence="1">
    <location>
        <begin position="1"/>
        <end position="22"/>
    </location>
</feature>
<proteinExistence type="predicted"/>
<dbReference type="Gene3D" id="3.40.30.10">
    <property type="entry name" value="Glutaredoxin"/>
    <property type="match status" value="1"/>
</dbReference>
<reference evidence="2 3" key="1">
    <citation type="journal article" date="2018" name="Nat. Ecol. Evol.">
        <title>Shark genomes provide insights into elasmobranch evolution and the origin of vertebrates.</title>
        <authorList>
            <person name="Hara Y"/>
            <person name="Yamaguchi K"/>
            <person name="Onimaru K"/>
            <person name="Kadota M"/>
            <person name="Koyanagi M"/>
            <person name="Keeley SD"/>
            <person name="Tatsumi K"/>
            <person name="Tanaka K"/>
            <person name="Motone F"/>
            <person name="Kageyama Y"/>
            <person name="Nozu R"/>
            <person name="Adachi N"/>
            <person name="Nishimura O"/>
            <person name="Nakagawa R"/>
            <person name="Tanegashima C"/>
            <person name="Kiyatake I"/>
            <person name="Matsumoto R"/>
            <person name="Murakumo K"/>
            <person name="Nishida K"/>
            <person name="Terakita A"/>
            <person name="Kuratani S"/>
            <person name="Sato K"/>
            <person name="Hyodo S Kuraku.S."/>
        </authorList>
    </citation>
    <scope>NUCLEOTIDE SEQUENCE [LARGE SCALE GENOMIC DNA]</scope>
</reference>
<feature type="non-terminal residue" evidence="2">
    <location>
        <position position="1"/>
    </location>
</feature>
<organism evidence="2 3">
    <name type="scientific">Scyliorhinus torazame</name>
    <name type="common">Cloudy catshark</name>
    <name type="synonym">Catulus torazame</name>
    <dbReference type="NCBI Taxonomy" id="75743"/>
    <lineage>
        <taxon>Eukaryota</taxon>
        <taxon>Metazoa</taxon>
        <taxon>Chordata</taxon>
        <taxon>Craniata</taxon>
        <taxon>Vertebrata</taxon>
        <taxon>Chondrichthyes</taxon>
        <taxon>Elasmobranchii</taxon>
        <taxon>Galeomorphii</taxon>
        <taxon>Galeoidea</taxon>
        <taxon>Carcharhiniformes</taxon>
        <taxon>Scyliorhinidae</taxon>
        <taxon>Scyliorhinus</taxon>
    </lineage>
</organism>
<comment type="caution">
    <text evidence="2">The sequence shown here is derived from an EMBL/GenBank/DDBJ whole genome shotgun (WGS) entry which is preliminary data.</text>
</comment>
<gene>
    <name evidence="2" type="ORF">scyTo_0027237</name>
</gene>
<dbReference type="InterPro" id="IPR036249">
    <property type="entry name" value="Thioredoxin-like_sf"/>
</dbReference>
<dbReference type="EMBL" id="BFAA01309877">
    <property type="protein sequence ID" value="GCB86543.1"/>
    <property type="molecule type" value="Genomic_DNA"/>
</dbReference>
<name>A0A401QML0_SCYTO</name>
<evidence type="ECO:0000313" key="2">
    <source>
        <dbReference type="EMBL" id="GCB86543.1"/>
    </source>
</evidence>